<sequence>MISRIQKAKESEGFTLIELLVVMIIIGILAAIAIPLFLNQRLKAEDSATKSDVSKVGKEIATYFVDGTGALSTITGPQGGSYTIGFTVGDDVDAGVVSNHVTVDVETAGSDSTDWVICGTNSVDDTKSYTYSAAGGLQETTSC</sequence>
<reference evidence="7" key="1">
    <citation type="submission" date="2023-06" db="EMBL/GenBank/DDBJ databases">
        <title>Sysu t00192.</title>
        <authorList>
            <person name="Gao L."/>
            <person name="Fang B.-Z."/>
            <person name="Li W.-J."/>
        </authorList>
    </citation>
    <scope>NUCLEOTIDE SEQUENCE</scope>
    <source>
        <strain evidence="7">SYSU T00192</strain>
    </source>
</reference>
<evidence type="ECO:0000256" key="2">
    <source>
        <dbReference type="ARBA" id="ARBA00022481"/>
    </source>
</evidence>
<dbReference type="InterPro" id="IPR012902">
    <property type="entry name" value="N_methyl_site"/>
</dbReference>
<evidence type="ECO:0000313" key="7">
    <source>
        <dbReference type="EMBL" id="MDN4474496.1"/>
    </source>
</evidence>
<name>A0ABT8G5T8_9MICO</name>
<organism evidence="7 8">
    <name type="scientific">Demequina litoralis</name>
    <dbReference type="NCBI Taxonomy" id="3051660"/>
    <lineage>
        <taxon>Bacteria</taxon>
        <taxon>Bacillati</taxon>
        <taxon>Actinomycetota</taxon>
        <taxon>Actinomycetes</taxon>
        <taxon>Micrococcales</taxon>
        <taxon>Demequinaceae</taxon>
        <taxon>Demequina</taxon>
    </lineage>
</organism>
<dbReference type="PRINTS" id="PR00813">
    <property type="entry name" value="BCTERIALGSPG"/>
</dbReference>
<dbReference type="PANTHER" id="PTHR30093">
    <property type="entry name" value="GENERAL SECRETION PATHWAY PROTEIN G"/>
    <property type="match status" value="1"/>
</dbReference>
<keyword evidence="3 6" id="KW-0812">Transmembrane</keyword>
<keyword evidence="8" id="KW-1185">Reference proteome</keyword>
<comment type="caution">
    <text evidence="7">The sequence shown here is derived from an EMBL/GenBank/DDBJ whole genome shotgun (WGS) entry which is preliminary data.</text>
</comment>
<keyword evidence="5 6" id="KW-0472">Membrane</keyword>
<dbReference type="EMBL" id="JAUHPW010000001">
    <property type="protein sequence ID" value="MDN4474496.1"/>
    <property type="molecule type" value="Genomic_DNA"/>
</dbReference>
<dbReference type="Gene3D" id="3.30.700.10">
    <property type="entry name" value="Glycoprotein, Type 4 Pilin"/>
    <property type="match status" value="1"/>
</dbReference>
<proteinExistence type="predicted"/>
<dbReference type="SUPFAM" id="SSF54523">
    <property type="entry name" value="Pili subunits"/>
    <property type="match status" value="1"/>
</dbReference>
<evidence type="ECO:0000256" key="4">
    <source>
        <dbReference type="ARBA" id="ARBA00022989"/>
    </source>
</evidence>
<evidence type="ECO:0000256" key="3">
    <source>
        <dbReference type="ARBA" id="ARBA00022692"/>
    </source>
</evidence>
<dbReference type="Pfam" id="PF07963">
    <property type="entry name" value="N_methyl"/>
    <property type="match status" value="1"/>
</dbReference>
<dbReference type="RefSeq" id="WP_301130906.1">
    <property type="nucleotide sequence ID" value="NZ_JAUHPW010000001.1"/>
</dbReference>
<dbReference type="InterPro" id="IPR000983">
    <property type="entry name" value="Bac_GSPG_pilin"/>
</dbReference>
<evidence type="ECO:0000256" key="6">
    <source>
        <dbReference type="SAM" id="Phobius"/>
    </source>
</evidence>
<comment type="subcellular location">
    <subcellularLocation>
        <location evidence="1">Membrane</location>
        <topology evidence="1">Single-pass membrane protein</topology>
    </subcellularLocation>
</comment>
<keyword evidence="4 6" id="KW-1133">Transmembrane helix</keyword>
<evidence type="ECO:0000256" key="5">
    <source>
        <dbReference type="ARBA" id="ARBA00023136"/>
    </source>
</evidence>
<dbReference type="NCBIfam" id="TIGR02532">
    <property type="entry name" value="IV_pilin_GFxxxE"/>
    <property type="match status" value="1"/>
</dbReference>
<keyword evidence="2" id="KW-0488">Methylation</keyword>
<dbReference type="InterPro" id="IPR045584">
    <property type="entry name" value="Pilin-like"/>
</dbReference>
<evidence type="ECO:0000256" key="1">
    <source>
        <dbReference type="ARBA" id="ARBA00004167"/>
    </source>
</evidence>
<feature type="transmembrane region" description="Helical" evidence="6">
    <location>
        <begin position="16"/>
        <end position="38"/>
    </location>
</feature>
<evidence type="ECO:0000313" key="8">
    <source>
        <dbReference type="Proteomes" id="UP001172728"/>
    </source>
</evidence>
<gene>
    <name evidence="7" type="ORF">QQX09_01350</name>
</gene>
<dbReference type="PANTHER" id="PTHR30093:SF44">
    <property type="entry name" value="TYPE II SECRETION SYSTEM CORE PROTEIN G"/>
    <property type="match status" value="1"/>
</dbReference>
<dbReference type="Proteomes" id="UP001172728">
    <property type="component" value="Unassembled WGS sequence"/>
</dbReference>
<protein>
    <submittedName>
        <fullName evidence="7">Prepilin-type N-terminal cleavage/methylation domain-containing protein</fullName>
    </submittedName>
</protein>
<accession>A0ABT8G5T8</accession>
<dbReference type="PROSITE" id="PS00409">
    <property type="entry name" value="PROKAR_NTER_METHYL"/>
    <property type="match status" value="1"/>
</dbReference>